<feature type="transmembrane region" description="Helical" evidence="7">
    <location>
        <begin position="77"/>
        <end position="96"/>
    </location>
</feature>
<protein>
    <submittedName>
        <fullName evidence="9">ABC transporter permease</fullName>
    </submittedName>
</protein>
<evidence type="ECO:0000256" key="4">
    <source>
        <dbReference type="ARBA" id="ARBA00022692"/>
    </source>
</evidence>
<dbReference type="PANTHER" id="PTHR43744:SF6">
    <property type="entry name" value="ABC TRANSPORTER PERMEASE PROTEIN YESQ-RELATED"/>
    <property type="match status" value="1"/>
</dbReference>
<evidence type="ECO:0000256" key="1">
    <source>
        <dbReference type="ARBA" id="ARBA00004651"/>
    </source>
</evidence>
<evidence type="ECO:0000313" key="9">
    <source>
        <dbReference type="EMBL" id="ANY65898.1"/>
    </source>
</evidence>
<dbReference type="PANTHER" id="PTHR43744">
    <property type="entry name" value="ABC TRANSPORTER PERMEASE PROTEIN MG189-RELATED-RELATED"/>
    <property type="match status" value="1"/>
</dbReference>
<dbReference type="GO" id="GO:0005886">
    <property type="term" value="C:plasma membrane"/>
    <property type="evidence" value="ECO:0007669"/>
    <property type="project" value="UniProtKB-SubCell"/>
</dbReference>
<dbReference type="PROSITE" id="PS50928">
    <property type="entry name" value="ABC_TM1"/>
    <property type="match status" value="1"/>
</dbReference>
<feature type="domain" description="ABC transmembrane type-1" evidence="8">
    <location>
        <begin position="73"/>
        <end position="264"/>
    </location>
</feature>
<evidence type="ECO:0000256" key="7">
    <source>
        <dbReference type="RuleBase" id="RU363032"/>
    </source>
</evidence>
<gene>
    <name evidence="9" type="ORF">BBD42_05005</name>
</gene>
<organism evidence="9">
    <name type="scientific">Paenibacillus sp. BIHB 4019</name>
    <dbReference type="NCBI Taxonomy" id="1870819"/>
    <lineage>
        <taxon>Bacteria</taxon>
        <taxon>Bacillati</taxon>
        <taxon>Bacillota</taxon>
        <taxon>Bacilli</taxon>
        <taxon>Bacillales</taxon>
        <taxon>Paenibacillaceae</taxon>
        <taxon>Paenibacillus</taxon>
    </lineage>
</organism>
<dbReference type="GO" id="GO:0055085">
    <property type="term" value="P:transmembrane transport"/>
    <property type="evidence" value="ECO:0007669"/>
    <property type="project" value="InterPro"/>
</dbReference>
<name>A0A1B2DDV0_9BACL</name>
<dbReference type="EMBL" id="CP016808">
    <property type="protein sequence ID" value="ANY65898.1"/>
    <property type="molecule type" value="Genomic_DNA"/>
</dbReference>
<keyword evidence="4 7" id="KW-0812">Transmembrane</keyword>
<evidence type="ECO:0000256" key="3">
    <source>
        <dbReference type="ARBA" id="ARBA00022475"/>
    </source>
</evidence>
<keyword evidence="2 7" id="KW-0813">Transport</keyword>
<dbReference type="SUPFAM" id="SSF161098">
    <property type="entry name" value="MetI-like"/>
    <property type="match status" value="1"/>
</dbReference>
<evidence type="ECO:0000256" key="2">
    <source>
        <dbReference type="ARBA" id="ARBA00022448"/>
    </source>
</evidence>
<dbReference type="AlphaFoldDB" id="A0A1B2DDV0"/>
<dbReference type="Gene3D" id="1.10.3720.10">
    <property type="entry name" value="MetI-like"/>
    <property type="match status" value="1"/>
</dbReference>
<evidence type="ECO:0000259" key="8">
    <source>
        <dbReference type="PROSITE" id="PS50928"/>
    </source>
</evidence>
<accession>A0A1B2DDV0</accession>
<feature type="transmembrane region" description="Helical" evidence="7">
    <location>
        <begin position="184"/>
        <end position="209"/>
    </location>
</feature>
<comment type="subcellular location">
    <subcellularLocation>
        <location evidence="1 7">Cell membrane</location>
        <topology evidence="1 7">Multi-pass membrane protein</topology>
    </subcellularLocation>
</comment>
<feature type="transmembrane region" description="Helical" evidence="7">
    <location>
        <begin position="243"/>
        <end position="264"/>
    </location>
</feature>
<keyword evidence="5 7" id="KW-1133">Transmembrane helix</keyword>
<comment type="similarity">
    <text evidence="7">Belongs to the binding-protein-dependent transport system permease family.</text>
</comment>
<keyword evidence="3" id="KW-1003">Cell membrane</keyword>
<dbReference type="CDD" id="cd06261">
    <property type="entry name" value="TM_PBP2"/>
    <property type="match status" value="1"/>
</dbReference>
<feature type="transmembrane region" description="Helical" evidence="7">
    <location>
        <begin position="12"/>
        <end position="32"/>
    </location>
</feature>
<evidence type="ECO:0000256" key="5">
    <source>
        <dbReference type="ARBA" id="ARBA00022989"/>
    </source>
</evidence>
<keyword evidence="6 7" id="KW-0472">Membrane</keyword>
<reference evidence="9" key="1">
    <citation type="submission" date="2016-08" db="EMBL/GenBank/DDBJ databases">
        <title>Complete Genome Seqeunce of Paenibacillus sp. BIHB 4019 from tea rhizoplane.</title>
        <authorList>
            <person name="Thakur R."/>
            <person name="Swarnkar M.K."/>
            <person name="Gulati A."/>
        </authorList>
    </citation>
    <scope>NUCLEOTIDE SEQUENCE [LARGE SCALE GENOMIC DNA]</scope>
    <source>
        <strain evidence="9">BIHB4019</strain>
    </source>
</reference>
<feature type="transmembrane region" description="Helical" evidence="7">
    <location>
        <begin position="137"/>
        <end position="163"/>
    </location>
</feature>
<dbReference type="InterPro" id="IPR000515">
    <property type="entry name" value="MetI-like"/>
</dbReference>
<proteinExistence type="inferred from homology"/>
<sequence>MATRFSPAAIGKHVLLTILSLTMIYPVIWLFLSSFKANDEVFVVTSILPSSFQFHNYVDGWKAVPGFGFETFITNSLLISALVVLGSLISSSLVAFPFARMDFPLKRFWFSILMGTLMLPTQVLLIPRYVLFSQLDWINTIVPLVLPAFLGNAFFIYLMIQFLRGIPKELDEAAVMDGCGPFRTFFNILLPNCKPVLYTIAIFAFLWSWDDYFEQLLYLNEVRKFTVPLALQMFVDNAAQINWGSLFAMSIVSIIPPVLMFFFAQKHFVEGTATSGLK</sequence>
<dbReference type="Pfam" id="PF00528">
    <property type="entry name" value="BPD_transp_1"/>
    <property type="match status" value="1"/>
</dbReference>
<dbReference type="InterPro" id="IPR035906">
    <property type="entry name" value="MetI-like_sf"/>
</dbReference>
<dbReference type="RefSeq" id="WP_099517272.1">
    <property type="nucleotide sequence ID" value="NZ_CP016808.1"/>
</dbReference>
<feature type="transmembrane region" description="Helical" evidence="7">
    <location>
        <begin position="108"/>
        <end position="131"/>
    </location>
</feature>
<evidence type="ECO:0000256" key="6">
    <source>
        <dbReference type="ARBA" id="ARBA00023136"/>
    </source>
</evidence>